<dbReference type="Proteomes" id="UP000694920">
    <property type="component" value="Unplaced"/>
</dbReference>
<comment type="cofactor">
    <cofactor evidence="11">
        <name>Fe(2+)</name>
        <dbReference type="ChEBI" id="CHEBI:29033"/>
    </cofactor>
</comment>
<feature type="transmembrane region" description="Helical" evidence="12">
    <location>
        <begin position="72"/>
        <end position="94"/>
    </location>
</feature>
<feature type="transmembrane region" description="Helical" evidence="12">
    <location>
        <begin position="12"/>
        <end position="34"/>
    </location>
</feature>
<dbReference type="GeneID" id="107265172"/>
<comment type="domain">
    <text evidence="11">The histidine box domains are involved in binding the catalytic metal ions.</text>
</comment>
<proteinExistence type="inferred from homology"/>
<dbReference type="GO" id="GO:0004768">
    <property type="term" value="F:stearoyl-CoA 9-desaturase activity"/>
    <property type="evidence" value="ECO:0007669"/>
    <property type="project" value="TreeGrafter"/>
</dbReference>
<evidence type="ECO:0000256" key="5">
    <source>
        <dbReference type="ARBA" id="ARBA00022832"/>
    </source>
</evidence>
<dbReference type="InterPro" id="IPR015876">
    <property type="entry name" value="Acyl-CoA_DS"/>
</dbReference>
<dbReference type="CDD" id="cd03505">
    <property type="entry name" value="Delta9-FADS-like"/>
    <property type="match status" value="1"/>
</dbReference>
<evidence type="ECO:0000256" key="11">
    <source>
        <dbReference type="RuleBase" id="RU000581"/>
    </source>
</evidence>
<keyword evidence="10 11" id="KW-0275">Fatty acid biosynthesis</keyword>
<sequence length="321" mass="36885">MDQTVKKRDVNWITVLWYIHLHALGLYGLVLLFLEAKWLTLFFVIFIVFLAGLGLTLGAHRLWAHQSYQASFIVRLFLVLAHTVAGVGSIYDWVLAHRLHHRYYGTDKDPYNHKKGFIYSHLVSNVLTPRPDQEILAKTIDMRDVDSDGLIWIQRRLYWPLFVIVGLLLPINAPAEYWDESIKNSVFILGFARLAITLNLSWLVNSAMHIWGMNPGDKYPADDNTVFILHKSYQMNYHYLLPWDSKSGEFGGYDSGCTTFVLKIWEILGLVSGLKTASSEDVRSVLGKMATSKMTLQQALDEMERLAELETKKAKLRYHHG</sequence>
<evidence type="ECO:0000256" key="3">
    <source>
        <dbReference type="ARBA" id="ARBA00022516"/>
    </source>
</evidence>
<dbReference type="GO" id="GO:0005506">
    <property type="term" value="F:iron ion binding"/>
    <property type="evidence" value="ECO:0007669"/>
    <property type="project" value="TreeGrafter"/>
</dbReference>
<evidence type="ECO:0000256" key="2">
    <source>
        <dbReference type="ARBA" id="ARBA00009295"/>
    </source>
</evidence>
<dbReference type="GO" id="GO:0006636">
    <property type="term" value="P:unsaturated fatty acid biosynthetic process"/>
    <property type="evidence" value="ECO:0007669"/>
    <property type="project" value="TreeGrafter"/>
</dbReference>
<evidence type="ECO:0000256" key="1">
    <source>
        <dbReference type="ARBA" id="ARBA00004141"/>
    </source>
</evidence>
<keyword evidence="4 11" id="KW-0812">Transmembrane</keyword>
<keyword evidence="7 11" id="KW-0560">Oxidoreductase</keyword>
<dbReference type="GO" id="GO:0005789">
    <property type="term" value="C:endoplasmic reticulum membrane"/>
    <property type="evidence" value="ECO:0007669"/>
    <property type="project" value="TreeGrafter"/>
</dbReference>
<evidence type="ECO:0000256" key="4">
    <source>
        <dbReference type="ARBA" id="ARBA00022692"/>
    </source>
</evidence>
<dbReference type="PRINTS" id="PR00075">
    <property type="entry name" value="FACDDSATRASE"/>
</dbReference>
<keyword evidence="6 12" id="KW-1133">Transmembrane helix</keyword>
<evidence type="ECO:0000256" key="8">
    <source>
        <dbReference type="ARBA" id="ARBA00023098"/>
    </source>
</evidence>
<keyword evidence="13" id="KW-1185">Reference proteome</keyword>
<evidence type="ECO:0000313" key="14">
    <source>
        <dbReference type="RefSeq" id="XP_015589808.1"/>
    </source>
</evidence>
<organism evidence="13 14">
    <name type="scientific">Cephus cinctus</name>
    <name type="common">Wheat stem sawfly</name>
    <dbReference type="NCBI Taxonomy" id="211228"/>
    <lineage>
        <taxon>Eukaryota</taxon>
        <taxon>Metazoa</taxon>
        <taxon>Ecdysozoa</taxon>
        <taxon>Arthropoda</taxon>
        <taxon>Hexapoda</taxon>
        <taxon>Insecta</taxon>
        <taxon>Pterygota</taxon>
        <taxon>Neoptera</taxon>
        <taxon>Endopterygota</taxon>
        <taxon>Hymenoptera</taxon>
        <taxon>Cephoidea</taxon>
        <taxon>Cephidae</taxon>
        <taxon>Cephus</taxon>
    </lineage>
</organism>
<evidence type="ECO:0000256" key="10">
    <source>
        <dbReference type="ARBA" id="ARBA00023160"/>
    </source>
</evidence>
<dbReference type="KEGG" id="ccin:107265172"/>
<dbReference type="PANTHER" id="PTHR11351">
    <property type="entry name" value="ACYL-COA DESATURASE"/>
    <property type="match status" value="1"/>
</dbReference>
<reference evidence="14" key="1">
    <citation type="submission" date="2025-08" db="UniProtKB">
        <authorList>
            <consortium name="RefSeq"/>
        </authorList>
    </citation>
    <scope>IDENTIFICATION</scope>
</reference>
<keyword evidence="9 12" id="KW-0472">Membrane</keyword>
<dbReference type="AlphaFoldDB" id="A0AAJ7FFW1"/>
<keyword evidence="3 11" id="KW-0444">Lipid biosynthesis</keyword>
<keyword evidence="5" id="KW-0276">Fatty acid metabolism</keyword>
<evidence type="ECO:0000256" key="12">
    <source>
        <dbReference type="SAM" id="Phobius"/>
    </source>
</evidence>
<gene>
    <name evidence="14" type="primary">LOC107265172</name>
</gene>
<keyword evidence="8" id="KW-0443">Lipid metabolism</keyword>
<protein>
    <submittedName>
        <fullName evidence="14">Acyl-CoA Delta(11) desaturase</fullName>
    </submittedName>
</protein>
<comment type="similarity">
    <text evidence="2 11">Belongs to the fatty acid desaturase type 1 family.</text>
</comment>
<dbReference type="PANTHER" id="PTHR11351:SF26">
    <property type="entry name" value="FATTY ACID DESATURASE DOMAIN-CONTAINING PROTEIN"/>
    <property type="match status" value="1"/>
</dbReference>
<comment type="subcellular location">
    <subcellularLocation>
        <location evidence="1">Membrane</location>
        <topology evidence="1">Multi-pass membrane protein</topology>
    </subcellularLocation>
</comment>
<feature type="transmembrane region" description="Helical" evidence="12">
    <location>
        <begin position="41"/>
        <end position="60"/>
    </location>
</feature>
<name>A0AAJ7FFW1_CEPCN</name>
<evidence type="ECO:0000256" key="6">
    <source>
        <dbReference type="ARBA" id="ARBA00022989"/>
    </source>
</evidence>
<evidence type="ECO:0000313" key="13">
    <source>
        <dbReference type="Proteomes" id="UP000694920"/>
    </source>
</evidence>
<evidence type="ECO:0000256" key="7">
    <source>
        <dbReference type="ARBA" id="ARBA00023002"/>
    </source>
</evidence>
<accession>A0AAJ7FFW1</accession>
<evidence type="ECO:0000256" key="9">
    <source>
        <dbReference type="ARBA" id="ARBA00023136"/>
    </source>
</evidence>
<dbReference type="RefSeq" id="XP_015589808.1">
    <property type="nucleotide sequence ID" value="XM_015734322.2"/>
</dbReference>